<dbReference type="PANTHER" id="PTHR23025:SF3">
    <property type="entry name" value="HORMONE-SENSITIVE LIPASE"/>
    <property type="match status" value="1"/>
</dbReference>
<reference evidence="2 3" key="1">
    <citation type="journal article" date="2024" name="Commun. Biol.">
        <title>Comparative genomic analysis of thermophilic fungi reveals convergent evolutionary adaptations and gene losses.</title>
        <authorList>
            <person name="Steindorff A.S."/>
            <person name="Aguilar-Pontes M.V."/>
            <person name="Robinson A.J."/>
            <person name="Andreopoulos B."/>
            <person name="LaButti K."/>
            <person name="Kuo A."/>
            <person name="Mondo S."/>
            <person name="Riley R."/>
            <person name="Otillar R."/>
            <person name="Haridas S."/>
            <person name="Lipzen A."/>
            <person name="Grimwood J."/>
            <person name="Schmutz J."/>
            <person name="Clum A."/>
            <person name="Reid I.D."/>
            <person name="Moisan M.C."/>
            <person name="Butler G."/>
            <person name="Nguyen T.T.M."/>
            <person name="Dewar K."/>
            <person name="Conant G."/>
            <person name="Drula E."/>
            <person name="Henrissat B."/>
            <person name="Hansel C."/>
            <person name="Singer S."/>
            <person name="Hutchinson M.I."/>
            <person name="de Vries R.P."/>
            <person name="Natvig D.O."/>
            <person name="Powell A.J."/>
            <person name="Tsang A."/>
            <person name="Grigoriev I.V."/>
        </authorList>
    </citation>
    <scope>NUCLEOTIDE SEQUENCE [LARGE SCALE GENOMIC DNA]</scope>
    <source>
        <strain evidence="2 3">CBS 494.80</strain>
    </source>
</reference>
<name>A0ABR4CZY8_9HELO</name>
<accession>A0ABR4CZY8</accession>
<evidence type="ECO:0000259" key="1">
    <source>
        <dbReference type="Pfam" id="PF07859"/>
    </source>
</evidence>
<evidence type="ECO:0000313" key="3">
    <source>
        <dbReference type="Proteomes" id="UP001595075"/>
    </source>
</evidence>
<organism evidence="2 3">
    <name type="scientific">Oculimacula yallundae</name>
    <dbReference type="NCBI Taxonomy" id="86028"/>
    <lineage>
        <taxon>Eukaryota</taxon>
        <taxon>Fungi</taxon>
        <taxon>Dikarya</taxon>
        <taxon>Ascomycota</taxon>
        <taxon>Pezizomycotina</taxon>
        <taxon>Leotiomycetes</taxon>
        <taxon>Helotiales</taxon>
        <taxon>Ploettnerulaceae</taxon>
        <taxon>Oculimacula</taxon>
    </lineage>
</organism>
<feature type="domain" description="Alpha/beta hydrolase fold-3" evidence="1">
    <location>
        <begin position="106"/>
        <end position="316"/>
    </location>
</feature>
<protein>
    <recommendedName>
        <fullName evidence="1">Alpha/beta hydrolase fold-3 domain-containing protein</fullName>
    </recommendedName>
</protein>
<dbReference type="InterPro" id="IPR013094">
    <property type="entry name" value="AB_hydrolase_3"/>
</dbReference>
<keyword evidence="3" id="KW-1185">Reference proteome</keyword>
<dbReference type="PANTHER" id="PTHR23025">
    <property type="entry name" value="TRIACYLGLYCEROL LIPASE"/>
    <property type="match status" value="1"/>
</dbReference>
<gene>
    <name evidence="2" type="ORF">VTL71DRAFT_8728</name>
</gene>
<dbReference type="InterPro" id="IPR029058">
    <property type="entry name" value="AB_hydrolase_fold"/>
</dbReference>
<dbReference type="EMBL" id="JAZHXI010000002">
    <property type="protein sequence ID" value="KAL2074948.1"/>
    <property type="molecule type" value="Genomic_DNA"/>
</dbReference>
<dbReference type="Pfam" id="PF07859">
    <property type="entry name" value="Abhydrolase_3"/>
    <property type="match status" value="1"/>
</dbReference>
<comment type="caution">
    <text evidence="2">The sequence shown here is derived from an EMBL/GenBank/DDBJ whole genome shotgun (WGS) entry which is preliminary data.</text>
</comment>
<dbReference type="Gene3D" id="3.40.50.1820">
    <property type="entry name" value="alpha/beta hydrolase"/>
    <property type="match status" value="1"/>
</dbReference>
<evidence type="ECO:0000313" key="2">
    <source>
        <dbReference type="EMBL" id="KAL2074948.1"/>
    </source>
</evidence>
<sequence>MPLTSDLTINVAKFHPSSVSEQAKRLNEGIEAKWNDTPAWYEVGAQKYREMRWNNETALPGPVLLPQAIDTMIPSREKGRDIPCRVLYPQSRKSDEERRGVKGVVCHFHGGGWVLGDQKSHDNLLQLYADTGDCVTISVGYRVAPEDPYPRGPEDCIDAGEYLVKNAESVYGAPLRFIGGESAGAHLSVVTAFHLLKAHPQFHLSGGLLLHFGCYDLSVSASASHFKRTLILNGPIMDHFIRAFLPEHNPDQRKTGAISPLFEDFAPFRGRLPSALFTIGTEDPLVDDTMNMATKWLVYGGEAIVKVYPGACHGFIGLSPDLLKEAGEALQDTQTYIRDRLAA</sequence>
<dbReference type="SUPFAM" id="SSF53474">
    <property type="entry name" value="alpha/beta-Hydrolases"/>
    <property type="match status" value="1"/>
</dbReference>
<dbReference type="Proteomes" id="UP001595075">
    <property type="component" value="Unassembled WGS sequence"/>
</dbReference>
<proteinExistence type="predicted"/>